<feature type="transmembrane region" description="Helical" evidence="5">
    <location>
        <begin position="96"/>
        <end position="120"/>
    </location>
</feature>
<proteinExistence type="predicted"/>
<dbReference type="GO" id="GO:0016020">
    <property type="term" value="C:membrane"/>
    <property type="evidence" value="ECO:0007669"/>
    <property type="project" value="UniProtKB-SubCell"/>
</dbReference>
<dbReference type="InterPro" id="IPR003825">
    <property type="entry name" value="Colicin-V_CvpA"/>
</dbReference>
<keyword evidence="4 5" id="KW-0472">Membrane</keyword>
<evidence type="ECO:0000256" key="1">
    <source>
        <dbReference type="ARBA" id="ARBA00004141"/>
    </source>
</evidence>
<organism evidence="6 7">
    <name type="scientific">Oleidesulfovibrio alaskensis (strain ATCC BAA-1058 / DSM 17464 / G20)</name>
    <name type="common">Desulfovibrio alaskensis</name>
    <dbReference type="NCBI Taxonomy" id="207559"/>
    <lineage>
        <taxon>Bacteria</taxon>
        <taxon>Pseudomonadati</taxon>
        <taxon>Thermodesulfobacteriota</taxon>
        <taxon>Desulfovibrionia</taxon>
        <taxon>Desulfovibrionales</taxon>
        <taxon>Desulfovibrionaceae</taxon>
        <taxon>Oleidesulfovibrio</taxon>
    </lineage>
</organism>
<dbReference type="HOGENOM" id="CLU_092720_4_1_7"/>
<feature type="transmembrane region" description="Helical" evidence="5">
    <location>
        <begin position="28"/>
        <end position="46"/>
    </location>
</feature>
<dbReference type="Pfam" id="PF02674">
    <property type="entry name" value="Colicin_V"/>
    <property type="match status" value="1"/>
</dbReference>
<dbReference type="EMBL" id="CP000112">
    <property type="protein sequence ID" value="ABB39251.1"/>
    <property type="molecule type" value="Genomic_DNA"/>
</dbReference>
<feature type="transmembrane region" description="Helical" evidence="5">
    <location>
        <begin position="66"/>
        <end position="84"/>
    </location>
</feature>
<sequence length="155" mass="16557">MNILDVVFALIGGFFLIRGLFRGLMIEVAAVAGLVGGFFLANAYYMQAVPYVGRFVSAGWAEIVSYVLIFLGVMVLCTLAAVGLRKLLEASGGGLLDSVGGGIAGLAKALIICLVIFAVLNKFVPDMQFLRESRVAPYLARAAELIDRHIPENAF</sequence>
<evidence type="ECO:0000256" key="2">
    <source>
        <dbReference type="ARBA" id="ARBA00022692"/>
    </source>
</evidence>
<dbReference type="Proteomes" id="UP000002710">
    <property type="component" value="Chromosome"/>
</dbReference>
<evidence type="ECO:0000256" key="5">
    <source>
        <dbReference type="SAM" id="Phobius"/>
    </source>
</evidence>
<keyword evidence="7" id="KW-1185">Reference proteome</keyword>
<dbReference type="eggNOG" id="COG1286">
    <property type="taxonomic scope" value="Bacteria"/>
</dbReference>
<reference evidence="6 7" key="1">
    <citation type="journal article" date="2011" name="J. Bacteriol.">
        <title>Complete genome sequence and updated annotation of Desulfovibrio alaskensis G20.</title>
        <authorList>
            <person name="Hauser L.J."/>
            <person name="Land M.L."/>
            <person name="Brown S.D."/>
            <person name="Larimer F."/>
            <person name="Keller K.L."/>
            <person name="Rapp-Giles B.J."/>
            <person name="Price M.N."/>
            <person name="Lin M."/>
            <person name="Bruce D.C."/>
            <person name="Detter J.C."/>
            <person name="Tapia R."/>
            <person name="Han C.S."/>
            <person name="Goodwin L.A."/>
            <person name="Cheng J.F."/>
            <person name="Pitluck S."/>
            <person name="Copeland A."/>
            <person name="Lucas S."/>
            <person name="Nolan M."/>
            <person name="Lapidus A.L."/>
            <person name="Palumbo A.V."/>
            <person name="Wall J.D."/>
        </authorList>
    </citation>
    <scope>NUCLEOTIDE SEQUENCE [LARGE SCALE GENOMIC DNA]</scope>
    <source>
        <strain evidence="7">ATCC BAA 1058 / DSM 17464 / G20</strain>
    </source>
</reference>
<dbReference type="PANTHER" id="PTHR37306">
    <property type="entry name" value="COLICIN V PRODUCTION PROTEIN"/>
    <property type="match status" value="1"/>
</dbReference>
<keyword evidence="3 5" id="KW-1133">Transmembrane helix</keyword>
<gene>
    <name evidence="6" type="ordered locus">Dde_2454</name>
</gene>
<evidence type="ECO:0000256" key="4">
    <source>
        <dbReference type="ARBA" id="ARBA00023136"/>
    </source>
</evidence>
<dbReference type="STRING" id="207559.Dde_2454"/>
<accession>Q30YJ5</accession>
<evidence type="ECO:0000313" key="6">
    <source>
        <dbReference type="EMBL" id="ABB39251.1"/>
    </source>
</evidence>
<dbReference type="PANTHER" id="PTHR37306:SF1">
    <property type="entry name" value="COLICIN V PRODUCTION PROTEIN"/>
    <property type="match status" value="1"/>
</dbReference>
<dbReference type="RefSeq" id="WP_011368321.1">
    <property type="nucleotide sequence ID" value="NC_007519.1"/>
</dbReference>
<protein>
    <submittedName>
        <fullName evidence="6">Colicin V production protein</fullName>
    </submittedName>
</protein>
<evidence type="ECO:0000313" key="7">
    <source>
        <dbReference type="Proteomes" id="UP000002710"/>
    </source>
</evidence>
<dbReference type="KEGG" id="dde:Dde_2454"/>
<evidence type="ECO:0000256" key="3">
    <source>
        <dbReference type="ARBA" id="ARBA00022989"/>
    </source>
</evidence>
<dbReference type="GO" id="GO:0009403">
    <property type="term" value="P:toxin biosynthetic process"/>
    <property type="evidence" value="ECO:0007669"/>
    <property type="project" value="InterPro"/>
</dbReference>
<comment type="subcellular location">
    <subcellularLocation>
        <location evidence="1">Membrane</location>
        <topology evidence="1">Multi-pass membrane protein</topology>
    </subcellularLocation>
</comment>
<dbReference type="AlphaFoldDB" id="Q30YJ5"/>
<keyword evidence="2 5" id="KW-0812">Transmembrane</keyword>
<name>Q30YJ5_OLEA2</name>